<reference evidence="2 3" key="1">
    <citation type="journal article" date="2021" name="Int. J. Syst. Evol. Microbiol.">
        <title>Amazonocrinis nigriterrae gen. nov., sp. nov., Atlanticothrix silvestris gen. nov., sp. nov. and Dendronalium phyllosphericum gen. nov., sp. nov., nostocacean cyanobacteria from Brazilian environments.</title>
        <authorList>
            <person name="Alvarenga D.O."/>
            <person name="Andreote A.P.D."/>
            <person name="Branco L.H.Z."/>
            <person name="Delbaje E."/>
            <person name="Cruz R.B."/>
            <person name="Varani A.M."/>
            <person name="Fiore M.F."/>
        </authorList>
    </citation>
    <scope>NUCLEOTIDE SEQUENCE [LARGE SCALE GENOMIC DNA]</scope>
    <source>
        <strain evidence="2 3">CENA67</strain>
    </source>
</reference>
<dbReference type="InterPro" id="IPR050834">
    <property type="entry name" value="Glycosyltransf_2"/>
</dbReference>
<keyword evidence="3" id="KW-1185">Reference proteome</keyword>
<dbReference type="SUPFAM" id="SSF53448">
    <property type="entry name" value="Nucleotide-diphospho-sugar transferases"/>
    <property type="match status" value="1"/>
</dbReference>
<dbReference type="Proteomes" id="UP000632766">
    <property type="component" value="Unassembled WGS sequence"/>
</dbReference>
<evidence type="ECO:0000313" key="3">
    <source>
        <dbReference type="Proteomes" id="UP000632766"/>
    </source>
</evidence>
<dbReference type="AlphaFoldDB" id="A0A8J7HWZ5"/>
<dbReference type="Gene3D" id="3.90.550.10">
    <property type="entry name" value="Spore Coat Polysaccharide Biosynthesis Protein SpsA, Chain A"/>
    <property type="match status" value="1"/>
</dbReference>
<dbReference type="RefSeq" id="WP_198127615.1">
    <property type="nucleotide sequence ID" value="NZ_JAECZC010000073.1"/>
</dbReference>
<evidence type="ECO:0000313" key="2">
    <source>
        <dbReference type="EMBL" id="MBH8565830.1"/>
    </source>
</evidence>
<protein>
    <submittedName>
        <fullName evidence="2">Glycosyltransferase</fullName>
    </submittedName>
</protein>
<sequence length="322" mass="36487">MNPLLADTTTTNSFLPMVSVVVPIYNGEADLPELIDCLLSQTYAKERVEYLIVDNNSSDRTLADLQKFAENCPITIRPLSQNQIQSSYAARNTGIRAAIGEIIAFTDADCRPQPQWLLSLIQPFVKQEVVIVAGEIIALPGNTLLEQYADRQETLSQKHTLAHSFCAYGQTANLAIRRIALEKAGLFRPYLTTGGDADICWRILQQNIGRLEFAPEAIVQHRHRTTLKELESQWRRYGRSNRYLHELHGVELMREITKGECGYRLLRWLLKEVPKEILKAIALKANLVDLFNTPIGLFTARARYSGQQDAKLPEQAKIIDWL</sequence>
<organism evidence="2 3">
    <name type="scientific">Amazonocrinis nigriterrae CENA67</name>
    <dbReference type="NCBI Taxonomy" id="2794033"/>
    <lineage>
        <taxon>Bacteria</taxon>
        <taxon>Bacillati</taxon>
        <taxon>Cyanobacteriota</taxon>
        <taxon>Cyanophyceae</taxon>
        <taxon>Nostocales</taxon>
        <taxon>Nostocaceae</taxon>
        <taxon>Amazonocrinis</taxon>
        <taxon>Amazonocrinis nigriterrae</taxon>
    </lineage>
</organism>
<proteinExistence type="predicted"/>
<dbReference type="PANTHER" id="PTHR43685">
    <property type="entry name" value="GLYCOSYLTRANSFERASE"/>
    <property type="match status" value="1"/>
</dbReference>
<dbReference type="InterPro" id="IPR001173">
    <property type="entry name" value="Glyco_trans_2-like"/>
</dbReference>
<name>A0A8J7HWZ5_9NOST</name>
<accession>A0A8J7HWZ5</accession>
<gene>
    <name evidence="2" type="ORF">I8748_27300</name>
</gene>
<dbReference type="Pfam" id="PF00535">
    <property type="entry name" value="Glycos_transf_2"/>
    <property type="match status" value="1"/>
</dbReference>
<dbReference type="InterPro" id="IPR029044">
    <property type="entry name" value="Nucleotide-diphossugar_trans"/>
</dbReference>
<comment type="caution">
    <text evidence="2">The sequence shown here is derived from an EMBL/GenBank/DDBJ whole genome shotgun (WGS) entry which is preliminary data.</text>
</comment>
<feature type="domain" description="Glycosyltransferase 2-like" evidence="1">
    <location>
        <begin position="19"/>
        <end position="152"/>
    </location>
</feature>
<dbReference type="PANTHER" id="PTHR43685:SF2">
    <property type="entry name" value="GLYCOSYLTRANSFERASE 2-LIKE DOMAIN-CONTAINING PROTEIN"/>
    <property type="match status" value="1"/>
</dbReference>
<dbReference type="EMBL" id="JAECZC010000073">
    <property type="protein sequence ID" value="MBH8565830.1"/>
    <property type="molecule type" value="Genomic_DNA"/>
</dbReference>
<evidence type="ECO:0000259" key="1">
    <source>
        <dbReference type="Pfam" id="PF00535"/>
    </source>
</evidence>